<proteinExistence type="predicted"/>
<comment type="caution">
    <text evidence="1">The sequence shown here is derived from an EMBL/GenBank/DDBJ whole genome shotgun (WGS) entry which is preliminary data.</text>
</comment>
<organism evidence="1 2">
    <name type="scientific">Escallonia herrerae</name>
    <dbReference type="NCBI Taxonomy" id="1293975"/>
    <lineage>
        <taxon>Eukaryota</taxon>
        <taxon>Viridiplantae</taxon>
        <taxon>Streptophyta</taxon>
        <taxon>Embryophyta</taxon>
        <taxon>Tracheophyta</taxon>
        <taxon>Spermatophyta</taxon>
        <taxon>Magnoliopsida</taxon>
        <taxon>eudicotyledons</taxon>
        <taxon>Gunneridae</taxon>
        <taxon>Pentapetalae</taxon>
        <taxon>asterids</taxon>
        <taxon>campanulids</taxon>
        <taxon>Escalloniales</taxon>
        <taxon>Escalloniaceae</taxon>
        <taxon>Escallonia</taxon>
    </lineage>
</organism>
<gene>
    <name evidence="1" type="ORF">RJ639_004716</name>
</gene>
<reference evidence="1" key="1">
    <citation type="submission" date="2022-12" db="EMBL/GenBank/DDBJ databases">
        <title>Draft genome assemblies for two species of Escallonia (Escalloniales).</title>
        <authorList>
            <person name="Chanderbali A."/>
            <person name="Dervinis C."/>
            <person name="Anghel I."/>
            <person name="Soltis D."/>
            <person name="Soltis P."/>
            <person name="Zapata F."/>
        </authorList>
    </citation>
    <scope>NUCLEOTIDE SEQUENCE</scope>
    <source>
        <strain evidence="1">UCBG64.0493</strain>
        <tissue evidence="1">Leaf</tissue>
    </source>
</reference>
<name>A0AA88W1W3_9ASTE</name>
<evidence type="ECO:0000313" key="1">
    <source>
        <dbReference type="EMBL" id="KAK3019167.1"/>
    </source>
</evidence>
<evidence type="ECO:0000313" key="2">
    <source>
        <dbReference type="Proteomes" id="UP001188597"/>
    </source>
</evidence>
<accession>A0AA88W1W3</accession>
<dbReference type="EMBL" id="JAVXUP010000894">
    <property type="protein sequence ID" value="KAK3019167.1"/>
    <property type="molecule type" value="Genomic_DNA"/>
</dbReference>
<keyword evidence="2" id="KW-1185">Reference proteome</keyword>
<dbReference type="AlphaFoldDB" id="A0AA88W1W3"/>
<dbReference type="Proteomes" id="UP001188597">
    <property type="component" value="Unassembled WGS sequence"/>
</dbReference>
<sequence length="73" mass="8040">MENVLTFLNTPSVGTSPSSSLYEREHDSGKKAQQVARVSYQSADCTEGPMLVVLCNSPVIKLQLFVELNRVIL</sequence>
<protein>
    <submittedName>
        <fullName evidence="1">Uncharacterized protein</fullName>
    </submittedName>
</protein>